<proteinExistence type="predicted"/>
<evidence type="ECO:0000313" key="1">
    <source>
        <dbReference type="EMBL" id="KKL58507.1"/>
    </source>
</evidence>
<reference evidence="1" key="1">
    <citation type="journal article" date="2015" name="Nature">
        <title>Complex archaea that bridge the gap between prokaryotes and eukaryotes.</title>
        <authorList>
            <person name="Spang A."/>
            <person name="Saw J.H."/>
            <person name="Jorgensen S.L."/>
            <person name="Zaremba-Niedzwiedzka K."/>
            <person name="Martijn J."/>
            <person name="Lind A.E."/>
            <person name="van Eijk R."/>
            <person name="Schleper C."/>
            <person name="Guy L."/>
            <person name="Ettema T.J."/>
        </authorList>
    </citation>
    <scope>NUCLEOTIDE SEQUENCE</scope>
</reference>
<dbReference type="EMBL" id="LAZR01029798">
    <property type="protein sequence ID" value="KKL58507.1"/>
    <property type="molecule type" value="Genomic_DNA"/>
</dbReference>
<accession>A0A0F9G5G5</accession>
<name>A0A0F9G5G5_9ZZZZ</name>
<organism evidence="1">
    <name type="scientific">marine sediment metagenome</name>
    <dbReference type="NCBI Taxonomy" id="412755"/>
    <lineage>
        <taxon>unclassified sequences</taxon>
        <taxon>metagenomes</taxon>
        <taxon>ecological metagenomes</taxon>
    </lineage>
</organism>
<gene>
    <name evidence="1" type="ORF">LCGC14_2224650</name>
</gene>
<sequence>DVALAVEGKRGIRLARPSDLTGIKNGTDHFKEMT</sequence>
<protein>
    <submittedName>
        <fullName evidence="1">Uncharacterized protein</fullName>
    </submittedName>
</protein>
<dbReference type="AlphaFoldDB" id="A0A0F9G5G5"/>
<feature type="non-terminal residue" evidence="1">
    <location>
        <position position="1"/>
    </location>
</feature>
<comment type="caution">
    <text evidence="1">The sequence shown here is derived from an EMBL/GenBank/DDBJ whole genome shotgun (WGS) entry which is preliminary data.</text>
</comment>